<dbReference type="Proteomes" id="UP000248926">
    <property type="component" value="Unassembled WGS sequence"/>
</dbReference>
<gene>
    <name evidence="2" type="ORF">CA260_10440</name>
</gene>
<dbReference type="InterPro" id="IPR011006">
    <property type="entry name" value="CheY-like_superfamily"/>
</dbReference>
<evidence type="ECO:0000313" key="2">
    <source>
        <dbReference type="EMBL" id="RAO78211.1"/>
    </source>
</evidence>
<reference evidence="2 3" key="1">
    <citation type="journal article" date="2018" name="Genet. Mol. Biol.">
        <title>The genome sequence of Dyella jiangningensis FCAV SCS01 from a lignocellulose-decomposing microbial consortium metagenome reveals potential for biotechnological applications.</title>
        <authorList>
            <person name="Desiderato J.G."/>
            <person name="Alvarenga D.O."/>
            <person name="Constancio M.T.L."/>
            <person name="Alves L.M.C."/>
            <person name="Varani A.M."/>
        </authorList>
    </citation>
    <scope>NUCLEOTIDE SEQUENCE [LARGE SCALE GENOMIC DNA]</scope>
    <source>
        <strain evidence="2 3">FCAV SCS01</strain>
    </source>
</reference>
<keyword evidence="3" id="KW-1185">Reference proteome</keyword>
<protein>
    <recommendedName>
        <fullName evidence="4">Response regulatory domain-containing protein</fullName>
    </recommendedName>
</protein>
<dbReference type="RefSeq" id="WP_111982837.1">
    <property type="nucleotide sequence ID" value="NZ_NFZS01000001.1"/>
</dbReference>
<evidence type="ECO:0000313" key="3">
    <source>
        <dbReference type="Proteomes" id="UP000248926"/>
    </source>
</evidence>
<feature type="coiled-coil region" evidence="1">
    <location>
        <begin position="102"/>
        <end position="147"/>
    </location>
</feature>
<dbReference type="AlphaFoldDB" id="A0A328PAK7"/>
<proteinExistence type="predicted"/>
<evidence type="ECO:0000256" key="1">
    <source>
        <dbReference type="SAM" id="Coils"/>
    </source>
</evidence>
<accession>A0A328PAK7</accession>
<dbReference type="EMBL" id="NFZS01000001">
    <property type="protein sequence ID" value="RAO78211.1"/>
    <property type="molecule type" value="Genomic_DNA"/>
</dbReference>
<evidence type="ECO:0008006" key="4">
    <source>
        <dbReference type="Google" id="ProtNLM"/>
    </source>
</evidence>
<dbReference type="SUPFAM" id="SSF52172">
    <property type="entry name" value="CheY-like"/>
    <property type="match status" value="1"/>
</dbReference>
<organism evidence="2 3">
    <name type="scientific">Dyella jiangningensis</name>
    <dbReference type="NCBI Taxonomy" id="1379159"/>
    <lineage>
        <taxon>Bacteria</taxon>
        <taxon>Pseudomonadati</taxon>
        <taxon>Pseudomonadota</taxon>
        <taxon>Gammaproteobacteria</taxon>
        <taxon>Lysobacterales</taxon>
        <taxon>Rhodanobacteraceae</taxon>
        <taxon>Dyella</taxon>
    </lineage>
</organism>
<name>A0A328PAK7_9GAMM</name>
<sequence length="505" mass="54023">MTGPGSSRFASDLPQAQAPVVVTFDGETMVDTFGDLAYFTGADDSESLLGLLCDLLVGQGDAAPLLRAVELSPGRYADVHVVPEGHLRHLVLLDATAGVLEARELQQMKNEASLAGQRLKRELIAKDKEHQDKLRQQEQREQSLRRRVGLLESISDDARARLDALVGHARVLAPYCAEHPEAMSALGYIQRTAVYLEAQLLNYGHLLRGSRARAEGSSTSEPIALKALTGELKRLFSMDEGRHLVIEVASDAGKSAAAEMDYPRVYQLLITLITLALDGARKPGVVVRLDTPGGDLLISIDAHVDWHADTASLPDPAQAGVPWGLRACHRLVRALRGQFDVERDSKDTGLSRVRVLLPQPPSAPAVLKSARQGRCAVVAVDDPVLSRTVATLLADMGLDAHVAASLSGLETAACEARTVLVVLSDTFAGEPGAGLVYRLHDLGAGAPVVLLSHRHARAVAGGWQRRHRRVVVAADAQRDVLAAALRDAVEQGVAGWVVDHEGGAP</sequence>
<keyword evidence="1" id="KW-0175">Coiled coil</keyword>
<comment type="caution">
    <text evidence="2">The sequence shown here is derived from an EMBL/GenBank/DDBJ whole genome shotgun (WGS) entry which is preliminary data.</text>
</comment>